<evidence type="ECO:0000313" key="2">
    <source>
        <dbReference type="EMBL" id="KAG8472769.1"/>
    </source>
</evidence>
<organism evidence="2 3">
    <name type="scientific">Gossypium anomalum</name>
    <dbReference type="NCBI Taxonomy" id="47600"/>
    <lineage>
        <taxon>Eukaryota</taxon>
        <taxon>Viridiplantae</taxon>
        <taxon>Streptophyta</taxon>
        <taxon>Embryophyta</taxon>
        <taxon>Tracheophyta</taxon>
        <taxon>Spermatophyta</taxon>
        <taxon>Magnoliopsida</taxon>
        <taxon>eudicotyledons</taxon>
        <taxon>Gunneridae</taxon>
        <taxon>Pentapetalae</taxon>
        <taxon>rosids</taxon>
        <taxon>malvids</taxon>
        <taxon>Malvales</taxon>
        <taxon>Malvaceae</taxon>
        <taxon>Malvoideae</taxon>
        <taxon>Gossypium</taxon>
    </lineage>
</organism>
<evidence type="ECO:0000259" key="1">
    <source>
        <dbReference type="Pfam" id="PF13456"/>
    </source>
</evidence>
<dbReference type="EMBL" id="JAHUZN010000013">
    <property type="protein sequence ID" value="KAG8472769.1"/>
    <property type="molecule type" value="Genomic_DNA"/>
</dbReference>
<protein>
    <recommendedName>
        <fullName evidence="1">RNase H type-1 domain-containing protein</fullName>
    </recommendedName>
</protein>
<accession>A0A8J5XXU3</accession>
<keyword evidence="3" id="KW-1185">Reference proteome</keyword>
<dbReference type="InterPro" id="IPR012337">
    <property type="entry name" value="RNaseH-like_sf"/>
</dbReference>
<dbReference type="CDD" id="cd06222">
    <property type="entry name" value="RNase_H_like"/>
    <property type="match status" value="1"/>
</dbReference>
<dbReference type="PANTHER" id="PTHR47074">
    <property type="entry name" value="BNAC02G40300D PROTEIN"/>
    <property type="match status" value="1"/>
</dbReference>
<feature type="domain" description="RNase H type-1" evidence="1">
    <location>
        <begin position="121"/>
        <end position="240"/>
    </location>
</feature>
<gene>
    <name evidence="2" type="ORF">CXB51_034666</name>
</gene>
<dbReference type="PANTHER" id="PTHR47074:SF61">
    <property type="entry name" value="RNASE H TYPE-1 DOMAIN-CONTAINING PROTEIN"/>
    <property type="match status" value="1"/>
</dbReference>
<dbReference type="SUPFAM" id="SSF53098">
    <property type="entry name" value="Ribonuclease H-like"/>
    <property type="match status" value="1"/>
</dbReference>
<evidence type="ECO:0000313" key="3">
    <source>
        <dbReference type="Proteomes" id="UP000701853"/>
    </source>
</evidence>
<comment type="caution">
    <text evidence="2">The sequence shown here is derived from an EMBL/GenBank/DDBJ whole genome shotgun (WGS) entry which is preliminary data.</text>
</comment>
<dbReference type="InterPro" id="IPR036397">
    <property type="entry name" value="RNaseH_sf"/>
</dbReference>
<name>A0A8J5XXU3_9ROSI</name>
<dbReference type="GO" id="GO:0003676">
    <property type="term" value="F:nucleic acid binding"/>
    <property type="evidence" value="ECO:0007669"/>
    <property type="project" value="InterPro"/>
</dbReference>
<dbReference type="AlphaFoldDB" id="A0A8J5XXU3"/>
<dbReference type="Proteomes" id="UP000701853">
    <property type="component" value="Chromosome 13"/>
</dbReference>
<dbReference type="InterPro" id="IPR002156">
    <property type="entry name" value="RNaseH_domain"/>
</dbReference>
<dbReference type="InterPro" id="IPR044730">
    <property type="entry name" value="RNase_H-like_dom_plant"/>
</dbReference>
<dbReference type="GO" id="GO:0004523">
    <property type="term" value="F:RNA-DNA hybrid ribonuclease activity"/>
    <property type="evidence" value="ECO:0007669"/>
    <property type="project" value="InterPro"/>
</dbReference>
<proteinExistence type="predicted"/>
<dbReference type="InterPro" id="IPR052929">
    <property type="entry name" value="RNase_H-like_EbsB-rel"/>
</dbReference>
<dbReference type="OrthoDB" id="993362at2759"/>
<reference evidence="2 3" key="1">
    <citation type="journal article" date="2021" name="bioRxiv">
        <title>The Gossypium anomalum genome as a resource for cotton improvement and evolutionary analysis of hybrid incompatibility.</title>
        <authorList>
            <person name="Grover C.E."/>
            <person name="Yuan D."/>
            <person name="Arick M.A."/>
            <person name="Miller E.R."/>
            <person name="Hu G."/>
            <person name="Peterson D.G."/>
            <person name="Wendel J.F."/>
            <person name="Udall J.A."/>
        </authorList>
    </citation>
    <scope>NUCLEOTIDE SEQUENCE [LARGE SCALE GENOMIC DNA]</scope>
    <source>
        <strain evidence="2">JFW-Udall</strain>
        <tissue evidence="2">Leaf</tissue>
    </source>
</reference>
<dbReference type="Gene3D" id="3.30.420.10">
    <property type="entry name" value="Ribonuclease H-like superfamily/Ribonuclease H"/>
    <property type="match status" value="1"/>
</dbReference>
<dbReference type="Pfam" id="PF13456">
    <property type="entry name" value="RVT_3"/>
    <property type="match status" value="1"/>
</dbReference>
<sequence>MAPEDSHHLLWNCSILRQLWDLLNLSFDFSVVTSDGKSQFVSSFLAFDQSSKKLITISLWALWYKINKLVNEGLNFRVHDLKGFVQSYALKVSSSTINVSSMKDPMNDLWQPPTARSIKLNFDASFSSTSDISILAVLARDAEGQIMGACTYPLMDVPDAFVAEARACERALYYAMDMGFRNLIVEGDSLTTIKKLNSHKDDKSILRPITQNIRVLERSFEKVVYRFVPREVNRAAHALAMDDRHRNTACFWVEDAPDPIAKLLSSKLPFCGSASEGSRLEGICLVIFLGFLKVRFKESDASPNDMMVVDPIPEPSLSWKDMLVGKETLDLTNKNDGQHFVDSFALTEQDVKKYFIDGVSSIDFLERFYQLLEKEMSTYVVLKMLGRNLGITTLQNRLYGIWRPSKPFQVMDIENDYFLTKF</sequence>